<dbReference type="GO" id="GO:0005739">
    <property type="term" value="C:mitochondrion"/>
    <property type="evidence" value="ECO:0007669"/>
    <property type="project" value="TreeGrafter"/>
</dbReference>
<keyword evidence="3" id="KW-1185">Reference proteome</keyword>
<evidence type="ECO:0000313" key="2">
    <source>
        <dbReference type="EMBL" id="OMH83622.1"/>
    </source>
</evidence>
<dbReference type="Proteomes" id="UP000188320">
    <property type="component" value="Unassembled WGS sequence"/>
</dbReference>
<feature type="domain" description="Formyl transferase C-terminal" evidence="1">
    <location>
        <begin position="44"/>
        <end position="159"/>
    </location>
</feature>
<keyword evidence="2" id="KW-0808">Transferase</keyword>
<dbReference type="AlphaFoldDB" id="A0A1R1PRV5"/>
<name>A0A1R1PRV5_ZANCU</name>
<dbReference type="InterPro" id="IPR005793">
    <property type="entry name" value="Formyl_trans_C"/>
</dbReference>
<evidence type="ECO:0000259" key="1">
    <source>
        <dbReference type="Pfam" id="PF02911"/>
    </source>
</evidence>
<reference evidence="3" key="1">
    <citation type="submission" date="2017-01" db="EMBL/GenBank/DDBJ databases">
        <authorList>
            <person name="Wang Y."/>
            <person name="White M."/>
            <person name="Kvist S."/>
            <person name="Moncalvo J.-M."/>
        </authorList>
    </citation>
    <scope>NUCLEOTIDE SEQUENCE [LARGE SCALE GENOMIC DNA]</scope>
    <source>
        <strain evidence="3">COL-18-3</strain>
    </source>
</reference>
<dbReference type="InterPro" id="IPR011034">
    <property type="entry name" value="Formyl_transferase-like_C_sf"/>
</dbReference>
<dbReference type="Gene3D" id="3.40.50.12230">
    <property type="match status" value="2"/>
</dbReference>
<accession>A0A1R1PRV5</accession>
<dbReference type="SUPFAM" id="SSF50486">
    <property type="entry name" value="FMT C-terminal domain-like"/>
    <property type="match status" value="1"/>
</dbReference>
<dbReference type="EMBL" id="LSSK01000350">
    <property type="protein sequence ID" value="OMH83622.1"/>
    <property type="molecule type" value="Genomic_DNA"/>
</dbReference>
<sequence length="169" mass="18573">MIHRYRGASPIQFAILHSEEETGVSIQEKNATTQDESEITIAPKIQKSDANINWLTDSAKIIYNKFRAFGDKIPPKTTFRSGKKTVGIQFISLSLPADNEAAELQKFMSANATPGSLYLASKNPKYFITTCADGSLLKVDKVKVDGKNIVGVTDFVNGYSVVSEQFAFT</sequence>
<dbReference type="PANTHER" id="PTHR11138:SF5">
    <property type="entry name" value="METHIONYL-TRNA FORMYLTRANSFERASE, MITOCHONDRIAL"/>
    <property type="match status" value="1"/>
</dbReference>
<gene>
    <name evidence="2" type="ORF">AX774_g2867</name>
</gene>
<protein>
    <submittedName>
        <fullName evidence="2">Methionyl-tRNA formyltransferase</fullName>
    </submittedName>
</protein>
<evidence type="ECO:0000313" key="3">
    <source>
        <dbReference type="Proteomes" id="UP000188320"/>
    </source>
</evidence>
<dbReference type="OrthoDB" id="10268103at2759"/>
<comment type="caution">
    <text evidence="2">The sequence shown here is derived from an EMBL/GenBank/DDBJ whole genome shotgun (WGS) entry which is preliminary data.</text>
</comment>
<organism evidence="2 3">
    <name type="scientific">Zancudomyces culisetae</name>
    <name type="common">Gut fungus</name>
    <name type="synonym">Smittium culisetae</name>
    <dbReference type="NCBI Taxonomy" id="1213189"/>
    <lineage>
        <taxon>Eukaryota</taxon>
        <taxon>Fungi</taxon>
        <taxon>Fungi incertae sedis</taxon>
        <taxon>Zoopagomycota</taxon>
        <taxon>Kickxellomycotina</taxon>
        <taxon>Harpellomycetes</taxon>
        <taxon>Harpellales</taxon>
        <taxon>Legeriomycetaceae</taxon>
        <taxon>Zancudomyces</taxon>
    </lineage>
</organism>
<proteinExistence type="predicted"/>
<dbReference type="PANTHER" id="PTHR11138">
    <property type="entry name" value="METHIONYL-TRNA FORMYLTRANSFERASE"/>
    <property type="match status" value="1"/>
</dbReference>
<dbReference type="GO" id="GO:0004479">
    <property type="term" value="F:methionyl-tRNA formyltransferase activity"/>
    <property type="evidence" value="ECO:0007669"/>
    <property type="project" value="TreeGrafter"/>
</dbReference>
<dbReference type="Pfam" id="PF02911">
    <property type="entry name" value="Formyl_trans_C"/>
    <property type="match status" value="1"/>
</dbReference>